<sequence>MASHCSSTLLKALFLLSFLVATALIGMSEARQLNENVAHITQTSDSPPSFPNIPFLPPFPTLPKFPQIPGLPPCPLPTLPFPFSSGGTPPPGK</sequence>
<name>A0A166ETP1_DAUCS</name>
<accession>A0A166ETP1</accession>
<evidence type="ECO:0000313" key="1">
    <source>
        <dbReference type="EMBL" id="WOG89574.1"/>
    </source>
</evidence>
<dbReference type="Gramene" id="KZN06967">
    <property type="protein sequence ID" value="KZN06967"/>
    <property type="gene ID" value="DCAR_007804"/>
</dbReference>
<organism evidence="1 2">
    <name type="scientific">Daucus carota subsp. sativus</name>
    <name type="common">Carrot</name>
    <dbReference type="NCBI Taxonomy" id="79200"/>
    <lineage>
        <taxon>Eukaryota</taxon>
        <taxon>Viridiplantae</taxon>
        <taxon>Streptophyta</taxon>
        <taxon>Embryophyta</taxon>
        <taxon>Tracheophyta</taxon>
        <taxon>Spermatophyta</taxon>
        <taxon>Magnoliopsida</taxon>
        <taxon>eudicotyledons</taxon>
        <taxon>Gunneridae</taxon>
        <taxon>Pentapetalae</taxon>
        <taxon>asterids</taxon>
        <taxon>campanulids</taxon>
        <taxon>Apiales</taxon>
        <taxon>Apiaceae</taxon>
        <taxon>Apioideae</taxon>
        <taxon>Scandiceae</taxon>
        <taxon>Daucinae</taxon>
        <taxon>Daucus</taxon>
        <taxon>Daucus sect. Daucus</taxon>
    </lineage>
</organism>
<evidence type="ECO:0000313" key="2">
    <source>
        <dbReference type="Proteomes" id="UP000077755"/>
    </source>
</evidence>
<dbReference type="Proteomes" id="UP000077755">
    <property type="component" value="Chromosome 2"/>
</dbReference>
<dbReference type="EMBL" id="CP093344">
    <property type="protein sequence ID" value="WOG89574.1"/>
    <property type="molecule type" value="Genomic_DNA"/>
</dbReference>
<keyword evidence="2" id="KW-1185">Reference proteome</keyword>
<reference evidence="1" key="1">
    <citation type="journal article" date="2016" name="Nat. Genet.">
        <title>A high-quality carrot genome assembly provides new insights into carotenoid accumulation and asterid genome evolution.</title>
        <authorList>
            <person name="Iorizzo M."/>
            <person name="Ellison S."/>
            <person name="Senalik D."/>
            <person name="Zeng P."/>
            <person name="Satapoomin P."/>
            <person name="Huang J."/>
            <person name="Bowman M."/>
            <person name="Iovene M."/>
            <person name="Sanseverino W."/>
            <person name="Cavagnaro P."/>
            <person name="Yildiz M."/>
            <person name="Macko-Podgorni A."/>
            <person name="Moranska E."/>
            <person name="Grzebelus E."/>
            <person name="Grzebelus D."/>
            <person name="Ashrafi H."/>
            <person name="Zheng Z."/>
            <person name="Cheng S."/>
            <person name="Spooner D."/>
            <person name="Van Deynze A."/>
            <person name="Simon P."/>
        </authorList>
    </citation>
    <scope>NUCLEOTIDE SEQUENCE</scope>
    <source>
        <tissue evidence="1">Leaf</tissue>
    </source>
</reference>
<protein>
    <submittedName>
        <fullName evidence="1">Uncharacterized protein</fullName>
    </submittedName>
</protein>
<proteinExistence type="predicted"/>
<reference evidence="1" key="2">
    <citation type="submission" date="2022-03" db="EMBL/GenBank/DDBJ databases">
        <title>Draft title - Genomic analysis of global carrot germplasm unveils the trajectory of domestication and the origin of high carotenoid orange carrot.</title>
        <authorList>
            <person name="Iorizzo M."/>
            <person name="Ellison S."/>
            <person name="Senalik D."/>
            <person name="Macko-Podgorni A."/>
            <person name="Grzebelus D."/>
            <person name="Bostan H."/>
            <person name="Rolling W."/>
            <person name="Curaba J."/>
            <person name="Simon P."/>
        </authorList>
    </citation>
    <scope>NUCLEOTIDE SEQUENCE</scope>
    <source>
        <tissue evidence="1">Leaf</tissue>
    </source>
</reference>
<gene>
    <name evidence="1" type="ORF">DCAR_0208812</name>
</gene>
<dbReference type="AlphaFoldDB" id="A0A166ETP1"/>